<comment type="caution">
    <text evidence="9">The sequence shown here is derived from an EMBL/GenBank/DDBJ whole genome shotgun (WGS) entry which is preliminary data.</text>
</comment>
<accession>A0A830DAK9</accession>
<dbReference type="PRINTS" id="PR00367">
    <property type="entry name" value="ETHRSPELEMNT"/>
</dbReference>
<keyword evidence="4" id="KW-0238">DNA-binding</keyword>
<feature type="region of interest" description="Disordered" evidence="7">
    <location>
        <begin position="13"/>
        <end position="56"/>
    </location>
</feature>
<protein>
    <submittedName>
        <fullName evidence="9">Ethylene-responsive transcription factor erf115</fullName>
    </submittedName>
</protein>
<evidence type="ECO:0000256" key="2">
    <source>
        <dbReference type="ARBA" id="ARBA00022821"/>
    </source>
</evidence>
<feature type="compositionally biased region" description="Low complexity" evidence="7">
    <location>
        <begin position="18"/>
        <end position="32"/>
    </location>
</feature>
<evidence type="ECO:0000313" key="10">
    <source>
        <dbReference type="Proteomes" id="UP000653305"/>
    </source>
</evidence>
<keyword evidence="2" id="KW-0611">Plant defense</keyword>
<keyword evidence="10" id="KW-1185">Reference proteome</keyword>
<name>A0A830DAK9_9LAMI</name>
<reference evidence="9" key="1">
    <citation type="submission" date="2020-07" db="EMBL/GenBank/DDBJ databases">
        <title>Ethylene signaling mediates host invasion by parasitic plants.</title>
        <authorList>
            <person name="Yoshida S."/>
        </authorList>
    </citation>
    <scope>NUCLEOTIDE SEQUENCE</scope>
    <source>
        <strain evidence="9">Okayama</strain>
    </source>
</reference>
<dbReference type="InterPro" id="IPR044808">
    <property type="entry name" value="ERF_plant"/>
</dbReference>
<evidence type="ECO:0000256" key="5">
    <source>
        <dbReference type="ARBA" id="ARBA00023163"/>
    </source>
</evidence>
<evidence type="ECO:0000256" key="3">
    <source>
        <dbReference type="ARBA" id="ARBA00023015"/>
    </source>
</evidence>
<dbReference type="Proteomes" id="UP000653305">
    <property type="component" value="Unassembled WGS sequence"/>
</dbReference>
<dbReference type="Gene3D" id="3.30.730.10">
    <property type="entry name" value="AP2/ERF domain"/>
    <property type="match status" value="1"/>
</dbReference>
<comment type="subcellular location">
    <subcellularLocation>
        <location evidence="1">Nucleus</location>
    </subcellularLocation>
</comment>
<dbReference type="AlphaFoldDB" id="A0A830DAK9"/>
<proteinExistence type="predicted"/>
<dbReference type="SMART" id="SM00380">
    <property type="entry name" value="AP2"/>
    <property type="match status" value="1"/>
</dbReference>
<evidence type="ECO:0000256" key="7">
    <source>
        <dbReference type="SAM" id="MobiDB-lite"/>
    </source>
</evidence>
<dbReference type="GO" id="GO:0003700">
    <property type="term" value="F:DNA-binding transcription factor activity"/>
    <property type="evidence" value="ECO:0007669"/>
    <property type="project" value="InterPro"/>
</dbReference>
<keyword evidence="3" id="KW-0805">Transcription regulation</keyword>
<dbReference type="PANTHER" id="PTHR31190:SF167">
    <property type="entry name" value="ETHYLENE-RESPONSIVE TRANSCRIPTION FACTOR ERF112"/>
    <property type="match status" value="1"/>
</dbReference>
<dbReference type="GO" id="GO:0003677">
    <property type="term" value="F:DNA binding"/>
    <property type="evidence" value="ECO:0007669"/>
    <property type="project" value="UniProtKB-KW"/>
</dbReference>
<sequence length="240" mass="27195">MSAMVTALSQVLGYTGGQNPQPHQYHHPSSSSAPLHTQPQPTQDQANTRKRHYRGVRQRPWGKWAAEIRDPKKAARVWLGTFDSAEGAALAYDEAALRFKGNKAKLNFPERVVQGRLELGYLTTRPAPNTHLVSAPQENNYLNVHHYAQLMRNNTNTNSNSNSNLGYDVVMGSSNNSLGQGFYNYDSQQNMPFNHEHQINQQQQQEFMRFDHDQSSGFGGSSASENWGEFDSNDTRRYFF</sequence>
<evidence type="ECO:0000256" key="6">
    <source>
        <dbReference type="ARBA" id="ARBA00023242"/>
    </source>
</evidence>
<dbReference type="PANTHER" id="PTHR31190">
    <property type="entry name" value="DNA-BINDING DOMAIN"/>
    <property type="match status" value="1"/>
</dbReference>
<dbReference type="InterPro" id="IPR001471">
    <property type="entry name" value="AP2/ERF_dom"/>
</dbReference>
<dbReference type="GO" id="GO:0005634">
    <property type="term" value="C:nucleus"/>
    <property type="evidence" value="ECO:0007669"/>
    <property type="project" value="UniProtKB-SubCell"/>
</dbReference>
<dbReference type="FunFam" id="3.30.730.10:FF:000001">
    <property type="entry name" value="Ethylene-responsive transcription factor 2"/>
    <property type="match status" value="1"/>
</dbReference>
<dbReference type="PROSITE" id="PS51032">
    <property type="entry name" value="AP2_ERF"/>
    <property type="match status" value="1"/>
</dbReference>
<keyword evidence="6" id="KW-0539">Nucleus</keyword>
<dbReference type="CDD" id="cd00018">
    <property type="entry name" value="AP2"/>
    <property type="match status" value="1"/>
</dbReference>
<feature type="domain" description="AP2/ERF" evidence="8">
    <location>
        <begin position="52"/>
        <end position="109"/>
    </location>
</feature>
<dbReference type="OrthoDB" id="1925932at2759"/>
<feature type="compositionally biased region" description="Polar residues" evidence="7">
    <location>
        <begin position="33"/>
        <end position="46"/>
    </location>
</feature>
<dbReference type="EMBL" id="BMAC01000823">
    <property type="protein sequence ID" value="GFQ03382.1"/>
    <property type="molecule type" value="Genomic_DNA"/>
</dbReference>
<organism evidence="9 10">
    <name type="scientific">Phtheirospermum japonicum</name>
    <dbReference type="NCBI Taxonomy" id="374723"/>
    <lineage>
        <taxon>Eukaryota</taxon>
        <taxon>Viridiplantae</taxon>
        <taxon>Streptophyta</taxon>
        <taxon>Embryophyta</taxon>
        <taxon>Tracheophyta</taxon>
        <taxon>Spermatophyta</taxon>
        <taxon>Magnoliopsida</taxon>
        <taxon>eudicotyledons</taxon>
        <taxon>Gunneridae</taxon>
        <taxon>Pentapetalae</taxon>
        <taxon>asterids</taxon>
        <taxon>lamiids</taxon>
        <taxon>Lamiales</taxon>
        <taxon>Orobanchaceae</taxon>
        <taxon>Orobanchaceae incertae sedis</taxon>
        <taxon>Phtheirospermum</taxon>
    </lineage>
</organism>
<evidence type="ECO:0000256" key="1">
    <source>
        <dbReference type="ARBA" id="ARBA00004123"/>
    </source>
</evidence>
<dbReference type="GO" id="GO:0009873">
    <property type="term" value="P:ethylene-activated signaling pathway"/>
    <property type="evidence" value="ECO:0007669"/>
    <property type="project" value="InterPro"/>
</dbReference>
<dbReference type="SUPFAM" id="SSF54171">
    <property type="entry name" value="DNA-binding domain"/>
    <property type="match status" value="1"/>
</dbReference>
<evidence type="ECO:0000256" key="4">
    <source>
        <dbReference type="ARBA" id="ARBA00023125"/>
    </source>
</evidence>
<gene>
    <name evidence="9" type="ORF">PHJA_002482000</name>
</gene>
<dbReference type="GO" id="GO:0006952">
    <property type="term" value="P:defense response"/>
    <property type="evidence" value="ECO:0007669"/>
    <property type="project" value="UniProtKB-KW"/>
</dbReference>
<keyword evidence="5" id="KW-0804">Transcription</keyword>
<dbReference type="Pfam" id="PF00847">
    <property type="entry name" value="AP2"/>
    <property type="match status" value="1"/>
</dbReference>
<dbReference type="InterPro" id="IPR016177">
    <property type="entry name" value="DNA-bd_dom_sf"/>
</dbReference>
<dbReference type="InterPro" id="IPR036955">
    <property type="entry name" value="AP2/ERF_dom_sf"/>
</dbReference>
<evidence type="ECO:0000259" key="8">
    <source>
        <dbReference type="PROSITE" id="PS51032"/>
    </source>
</evidence>
<evidence type="ECO:0000313" key="9">
    <source>
        <dbReference type="EMBL" id="GFQ03382.1"/>
    </source>
</evidence>